<organism evidence="1 2">
    <name type="scientific">Bacillus methanolicus PB1</name>
    <dbReference type="NCBI Taxonomy" id="997296"/>
    <lineage>
        <taxon>Bacteria</taxon>
        <taxon>Bacillati</taxon>
        <taxon>Bacillota</taxon>
        <taxon>Bacilli</taxon>
        <taxon>Bacillales</taxon>
        <taxon>Bacillaceae</taxon>
        <taxon>Bacillus</taxon>
    </lineage>
</organism>
<name>I3E0V1_BACMT</name>
<dbReference type="SUPFAM" id="SSF88723">
    <property type="entry name" value="PIN domain-like"/>
    <property type="match status" value="1"/>
</dbReference>
<comment type="caution">
    <text evidence="1">The sequence shown here is derived from an EMBL/GenBank/DDBJ whole genome shotgun (WGS) entry which is preliminary data.</text>
</comment>
<dbReference type="Gene3D" id="3.40.50.1010">
    <property type="entry name" value="5'-nuclease"/>
    <property type="match status" value="1"/>
</dbReference>
<protein>
    <recommendedName>
        <fullName evidence="3">PIN domain-containing protein</fullName>
    </recommendedName>
</protein>
<sequence length="175" mass="19883">MGTKKQRFLILDANILIDFFKCDPMIIKLICTYVGQIYLASPVLNEVKEISDSDCLELGITLVEPELEQIMLAATEKRCPLSFQDRLCLILAKDNGWTCVTNDKPLRRECVSDGVPLIWGIELLCMLVESGGLPFLHTKEIILRIKQNNPKYITEDIVQRAFVRLGIVNNDDEPM</sequence>
<evidence type="ECO:0008006" key="3">
    <source>
        <dbReference type="Google" id="ProtNLM"/>
    </source>
</evidence>
<keyword evidence="2" id="KW-1185">Reference proteome</keyword>
<evidence type="ECO:0000313" key="1">
    <source>
        <dbReference type="EMBL" id="EIJ80122.1"/>
    </source>
</evidence>
<dbReference type="InterPro" id="IPR029060">
    <property type="entry name" value="PIN-like_dom_sf"/>
</dbReference>
<dbReference type="AlphaFoldDB" id="I3E0V1"/>
<accession>I3E0V1</accession>
<dbReference type="PATRIC" id="fig|997296.3.peg.1525"/>
<proteinExistence type="predicted"/>
<dbReference type="eggNOG" id="COG1848">
    <property type="taxonomic scope" value="Bacteria"/>
</dbReference>
<dbReference type="RefSeq" id="WP_003351542.1">
    <property type="nucleotide sequence ID" value="NZ_AFEU01000002.1"/>
</dbReference>
<gene>
    <name evidence="1" type="ORF">PB1_07172</name>
</gene>
<dbReference type="EMBL" id="AFEU01000002">
    <property type="protein sequence ID" value="EIJ80122.1"/>
    <property type="molecule type" value="Genomic_DNA"/>
</dbReference>
<reference evidence="1 2" key="1">
    <citation type="journal article" date="2012" name="Appl. Environ. Microbiol.">
        <title>Genome Sequence of Thermotolerant Bacillus methanolicus: Features and Regulation Related to Methylotrophy and Production of L-Lysine and L-Glutamate from Methanol.</title>
        <authorList>
            <person name="Heggeset T.M."/>
            <person name="Krog A."/>
            <person name="Balzer S."/>
            <person name="Wentzel A."/>
            <person name="Ellingsen T.E."/>
            <person name="Brautaset T."/>
        </authorList>
    </citation>
    <scope>NUCLEOTIDE SEQUENCE [LARGE SCALE GENOMIC DNA]</scope>
    <source>
        <strain evidence="1 2">PB1</strain>
    </source>
</reference>
<dbReference type="OrthoDB" id="1550514at2"/>
<evidence type="ECO:0000313" key="2">
    <source>
        <dbReference type="Proteomes" id="UP000010523"/>
    </source>
</evidence>
<dbReference type="Proteomes" id="UP000010523">
    <property type="component" value="Unassembled WGS sequence"/>
</dbReference>